<gene>
    <name evidence="2" type="ORF">KSP40_PGU000815</name>
</gene>
<evidence type="ECO:0000256" key="1">
    <source>
        <dbReference type="SAM" id="MobiDB-lite"/>
    </source>
</evidence>
<evidence type="ECO:0000313" key="3">
    <source>
        <dbReference type="Proteomes" id="UP001412067"/>
    </source>
</evidence>
<keyword evidence="3" id="KW-1185">Reference proteome</keyword>
<name>A0ABR2MCX0_9ASPA</name>
<dbReference type="Proteomes" id="UP001412067">
    <property type="component" value="Unassembled WGS sequence"/>
</dbReference>
<feature type="compositionally biased region" description="Acidic residues" evidence="1">
    <location>
        <begin position="1"/>
        <end position="22"/>
    </location>
</feature>
<comment type="caution">
    <text evidence="2">The sequence shown here is derived from an EMBL/GenBank/DDBJ whole genome shotgun (WGS) entry which is preliminary data.</text>
</comment>
<dbReference type="EMBL" id="JBBWWR010000009">
    <property type="protein sequence ID" value="KAK8961876.1"/>
    <property type="molecule type" value="Genomic_DNA"/>
</dbReference>
<sequence>MAIAEDEDREQDALEEQEEEEEPSRLKEAVEVLEVEIRTKEGREEKIKISGELSPEDRENIKASVQRNLDIFAWSAADMPGVDADVACHRLNLGPNTHPIQHVGSLVDLG</sequence>
<organism evidence="2 3">
    <name type="scientific">Platanthera guangdongensis</name>
    <dbReference type="NCBI Taxonomy" id="2320717"/>
    <lineage>
        <taxon>Eukaryota</taxon>
        <taxon>Viridiplantae</taxon>
        <taxon>Streptophyta</taxon>
        <taxon>Embryophyta</taxon>
        <taxon>Tracheophyta</taxon>
        <taxon>Spermatophyta</taxon>
        <taxon>Magnoliopsida</taxon>
        <taxon>Liliopsida</taxon>
        <taxon>Asparagales</taxon>
        <taxon>Orchidaceae</taxon>
        <taxon>Orchidoideae</taxon>
        <taxon>Orchideae</taxon>
        <taxon>Orchidinae</taxon>
        <taxon>Platanthera</taxon>
    </lineage>
</organism>
<evidence type="ECO:0000313" key="2">
    <source>
        <dbReference type="EMBL" id="KAK8961876.1"/>
    </source>
</evidence>
<accession>A0ABR2MCX0</accession>
<feature type="region of interest" description="Disordered" evidence="1">
    <location>
        <begin position="1"/>
        <end position="27"/>
    </location>
</feature>
<reference evidence="2 3" key="1">
    <citation type="journal article" date="2022" name="Nat. Plants">
        <title>Genomes of leafy and leafless Platanthera orchids illuminate the evolution of mycoheterotrophy.</title>
        <authorList>
            <person name="Li M.H."/>
            <person name="Liu K.W."/>
            <person name="Li Z."/>
            <person name="Lu H.C."/>
            <person name="Ye Q.L."/>
            <person name="Zhang D."/>
            <person name="Wang J.Y."/>
            <person name="Li Y.F."/>
            <person name="Zhong Z.M."/>
            <person name="Liu X."/>
            <person name="Yu X."/>
            <person name="Liu D.K."/>
            <person name="Tu X.D."/>
            <person name="Liu B."/>
            <person name="Hao Y."/>
            <person name="Liao X.Y."/>
            <person name="Jiang Y.T."/>
            <person name="Sun W.H."/>
            <person name="Chen J."/>
            <person name="Chen Y.Q."/>
            <person name="Ai Y."/>
            <person name="Zhai J.W."/>
            <person name="Wu S.S."/>
            <person name="Zhou Z."/>
            <person name="Hsiao Y.Y."/>
            <person name="Wu W.L."/>
            <person name="Chen Y.Y."/>
            <person name="Lin Y.F."/>
            <person name="Hsu J.L."/>
            <person name="Li C.Y."/>
            <person name="Wang Z.W."/>
            <person name="Zhao X."/>
            <person name="Zhong W.Y."/>
            <person name="Ma X.K."/>
            <person name="Ma L."/>
            <person name="Huang J."/>
            <person name="Chen G.Z."/>
            <person name="Huang M.Z."/>
            <person name="Huang L."/>
            <person name="Peng D.H."/>
            <person name="Luo Y.B."/>
            <person name="Zou S.Q."/>
            <person name="Chen S.P."/>
            <person name="Lan S."/>
            <person name="Tsai W.C."/>
            <person name="Van de Peer Y."/>
            <person name="Liu Z.J."/>
        </authorList>
    </citation>
    <scope>NUCLEOTIDE SEQUENCE [LARGE SCALE GENOMIC DNA]</scope>
    <source>
        <strain evidence="2">Lor288</strain>
    </source>
</reference>
<proteinExistence type="predicted"/>
<protein>
    <submittedName>
        <fullName evidence="2">Uncharacterized protein</fullName>
    </submittedName>
</protein>